<gene>
    <name evidence="1" type="ORF">QQF32_19945</name>
</gene>
<sequence>MNNKESTRCPRCNESAEGILSIEMLFGFRNLRGQKKPQSHCRACRIEELRLSRQLAA</sequence>
<dbReference type="AlphaFoldDB" id="A0AAP4FXE9"/>
<evidence type="ECO:0000313" key="2">
    <source>
        <dbReference type="Proteomes" id="UP001223214"/>
    </source>
</evidence>
<reference evidence="1 2" key="1">
    <citation type="submission" date="2023-06" db="EMBL/GenBank/DDBJ databases">
        <title>Identification and characterization of antibiotic-resistant Gram-negative bacteria.</title>
        <authorList>
            <person name="Cho G.-S."/>
            <person name="Lee J."/>
            <person name="Tai E."/>
            <person name="Jeong S."/>
            <person name="Kim I."/>
            <person name="Kim B.-E."/>
            <person name="Jeong M.-I."/>
            <person name="Oh K.-K."/>
            <person name="Franz C.M.A.P."/>
        </authorList>
    </citation>
    <scope>NUCLEOTIDE SEQUENCE [LARGE SCALE GENOMIC DNA]</scope>
    <source>
        <strain evidence="1 2">V106_12</strain>
    </source>
</reference>
<dbReference type="RefSeq" id="WP_285148399.1">
    <property type="nucleotide sequence ID" value="NZ_JASSOM010000074.1"/>
</dbReference>
<accession>A0AAP4FXE9</accession>
<dbReference type="Proteomes" id="UP001223214">
    <property type="component" value="Unassembled WGS sequence"/>
</dbReference>
<dbReference type="EMBL" id="JASSOM010000074">
    <property type="protein sequence ID" value="MDK9365469.1"/>
    <property type="molecule type" value="Genomic_DNA"/>
</dbReference>
<evidence type="ECO:0000313" key="1">
    <source>
        <dbReference type="EMBL" id="MDK9365469.1"/>
    </source>
</evidence>
<proteinExistence type="predicted"/>
<name>A0AAP4FXE9_9ENTR</name>
<keyword evidence="2" id="KW-1185">Reference proteome</keyword>
<protein>
    <submittedName>
        <fullName evidence="1">Uncharacterized protein</fullName>
    </submittedName>
</protein>
<organism evidence="1 2">
    <name type="scientific">Lelliottia wanjuensis</name>
    <dbReference type="NCBI Taxonomy" id="3050585"/>
    <lineage>
        <taxon>Bacteria</taxon>
        <taxon>Pseudomonadati</taxon>
        <taxon>Pseudomonadota</taxon>
        <taxon>Gammaproteobacteria</taxon>
        <taxon>Enterobacterales</taxon>
        <taxon>Enterobacteriaceae</taxon>
        <taxon>Lelliottia</taxon>
    </lineage>
</organism>
<comment type="caution">
    <text evidence="1">The sequence shown here is derived from an EMBL/GenBank/DDBJ whole genome shotgun (WGS) entry which is preliminary data.</text>
</comment>